<evidence type="ECO:0000313" key="4">
    <source>
        <dbReference type="EMBL" id="CAL8100713.1"/>
    </source>
</evidence>
<keyword evidence="3" id="KW-0653">Protein transport</keyword>
<comment type="caution">
    <text evidence="4">The sequence shown here is derived from an EMBL/GenBank/DDBJ whole genome shotgun (WGS) entry which is preliminary data.</text>
</comment>
<reference evidence="4 5" key="1">
    <citation type="submission" date="2024-08" db="EMBL/GenBank/DDBJ databases">
        <authorList>
            <person name="Cucini C."/>
            <person name="Frati F."/>
        </authorList>
    </citation>
    <scope>NUCLEOTIDE SEQUENCE [LARGE SCALE GENOMIC DNA]</scope>
</reference>
<name>A0ABP1QJ87_9HEXA</name>
<dbReference type="PROSITE" id="PS51796">
    <property type="entry name" value="MSS4"/>
    <property type="match status" value="1"/>
</dbReference>
<evidence type="ECO:0000256" key="3">
    <source>
        <dbReference type="ARBA" id="ARBA00022927"/>
    </source>
</evidence>
<keyword evidence="2" id="KW-0344">Guanine-nucleotide releasing factor</keyword>
<gene>
    <name evidence="4" type="ORF">ODALV1_LOCUS10610</name>
</gene>
<keyword evidence="1" id="KW-0813">Transport</keyword>
<dbReference type="Gene3D" id="2.170.150.10">
    <property type="entry name" value="Metal Binding Protein, Guanine Nucleotide Exchange Factor, Chain A"/>
    <property type="match status" value="1"/>
</dbReference>
<dbReference type="PANTHER" id="PTHR13276:SF0">
    <property type="entry name" value="GUANINE NUCLEOTIDE EXCHANGE FACTOR MSS4"/>
    <property type="match status" value="1"/>
</dbReference>
<dbReference type="InterPro" id="IPR011057">
    <property type="entry name" value="Mss4-like_sf"/>
</dbReference>
<dbReference type="Proteomes" id="UP001642540">
    <property type="component" value="Unassembled WGS sequence"/>
</dbReference>
<evidence type="ECO:0008006" key="6">
    <source>
        <dbReference type="Google" id="ProtNLM"/>
    </source>
</evidence>
<dbReference type="InterPro" id="IPR007515">
    <property type="entry name" value="Mss4"/>
</dbReference>
<proteinExistence type="predicted"/>
<protein>
    <recommendedName>
        <fullName evidence="6">Guanine nucleotide exchange factor MSS4</fullName>
    </recommendedName>
</protein>
<dbReference type="Pfam" id="PF04421">
    <property type="entry name" value="Mss4"/>
    <property type="match status" value="1"/>
</dbReference>
<organism evidence="4 5">
    <name type="scientific">Orchesella dallaii</name>
    <dbReference type="NCBI Taxonomy" id="48710"/>
    <lineage>
        <taxon>Eukaryota</taxon>
        <taxon>Metazoa</taxon>
        <taxon>Ecdysozoa</taxon>
        <taxon>Arthropoda</taxon>
        <taxon>Hexapoda</taxon>
        <taxon>Collembola</taxon>
        <taxon>Entomobryomorpha</taxon>
        <taxon>Entomobryoidea</taxon>
        <taxon>Orchesellidae</taxon>
        <taxon>Orchesellinae</taxon>
        <taxon>Orchesella</taxon>
    </lineage>
</organism>
<accession>A0ABP1QJ87</accession>
<evidence type="ECO:0000256" key="2">
    <source>
        <dbReference type="ARBA" id="ARBA00022658"/>
    </source>
</evidence>
<dbReference type="SUPFAM" id="SSF51316">
    <property type="entry name" value="Mss4-like"/>
    <property type="match status" value="1"/>
</dbReference>
<dbReference type="InterPro" id="IPR011323">
    <property type="entry name" value="Mss4/transl-control_tumour"/>
</dbReference>
<sequence>MATSSEAVEVKDPVQDGKNKYTLTCTLCPSKILIPLSGEYVKEDRQLPKMSQKKNSPEVETDTIQEWFLVDNMFTFENVGVSYVVDNMKFLTCADCESGPIGWMDITSQKSYVALPRVRQTS</sequence>
<evidence type="ECO:0000256" key="1">
    <source>
        <dbReference type="ARBA" id="ARBA00022448"/>
    </source>
</evidence>
<dbReference type="EMBL" id="CAXLJM020000033">
    <property type="protein sequence ID" value="CAL8100713.1"/>
    <property type="molecule type" value="Genomic_DNA"/>
</dbReference>
<dbReference type="PANTHER" id="PTHR13276">
    <property type="entry name" value="GUANINE NUCLEOTIDE EXCHANGE FACTOR MSS4"/>
    <property type="match status" value="1"/>
</dbReference>
<keyword evidence="5" id="KW-1185">Reference proteome</keyword>
<evidence type="ECO:0000313" key="5">
    <source>
        <dbReference type="Proteomes" id="UP001642540"/>
    </source>
</evidence>